<dbReference type="Gene3D" id="2.60.40.10">
    <property type="entry name" value="Immunoglobulins"/>
    <property type="match status" value="1"/>
</dbReference>
<keyword evidence="1" id="KW-1133">Transmembrane helix</keyword>
<dbReference type="AlphaFoldDB" id="X1L331"/>
<dbReference type="InterPro" id="IPR013783">
    <property type="entry name" value="Ig-like_fold"/>
</dbReference>
<feature type="transmembrane region" description="Helical" evidence="1">
    <location>
        <begin position="12"/>
        <end position="34"/>
    </location>
</feature>
<name>X1L331_9ZZZZ</name>
<keyword evidence="1" id="KW-0812">Transmembrane</keyword>
<gene>
    <name evidence="2" type="ORF">S03H2_56582</name>
</gene>
<dbReference type="SUPFAM" id="SSF49265">
    <property type="entry name" value="Fibronectin type III"/>
    <property type="match status" value="1"/>
</dbReference>
<evidence type="ECO:0008006" key="3">
    <source>
        <dbReference type="Google" id="ProtNLM"/>
    </source>
</evidence>
<keyword evidence="1" id="KW-0472">Membrane</keyword>
<accession>X1L331</accession>
<comment type="caution">
    <text evidence="2">The sequence shown here is derived from an EMBL/GenBank/DDBJ whole genome shotgun (WGS) entry which is preliminary data.</text>
</comment>
<dbReference type="InterPro" id="IPR036116">
    <property type="entry name" value="FN3_sf"/>
</dbReference>
<dbReference type="EMBL" id="BARU01036207">
    <property type="protein sequence ID" value="GAH88563.1"/>
    <property type="molecule type" value="Genomic_DNA"/>
</dbReference>
<evidence type="ECO:0000313" key="2">
    <source>
        <dbReference type="EMBL" id="GAH88563.1"/>
    </source>
</evidence>
<sequence length="166" mass="18441">MNKKQKRTLKSTVAVVLVLFTLILATFLIIRPFALPSNGITLTLQPIVPRIDPDGSVDLVWNSVGDSYSIYMKENDGSWKKIGSTTGLTFTKTGLADGIYEFKILAYIVTSFFAESNIEVVTVRITAPDSPVLETIESPNTNGVISLEWDVVPNTLYYEVYKSIDR</sequence>
<evidence type="ECO:0000256" key="1">
    <source>
        <dbReference type="SAM" id="Phobius"/>
    </source>
</evidence>
<organism evidence="2">
    <name type="scientific">marine sediment metagenome</name>
    <dbReference type="NCBI Taxonomy" id="412755"/>
    <lineage>
        <taxon>unclassified sequences</taxon>
        <taxon>metagenomes</taxon>
        <taxon>ecological metagenomes</taxon>
    </lineage>
</organism>
<reference evidence="2" key="1">
    <citation type="journal article" date="2014" name="Front. Microbiol.">
        <title>High frequency of phylogenetically diverse reductive dehalogenase-homologous genes in deep subseafloor sedimentary metagenomes.</title>
        <authorList>
            <person name="Kawai M."/>
            <person name="Futagami T."/>
            <person name="Toyoda A."/>
            <person name="Takaki Y."/>
            <person name="Nishi S."/>
            <person name="Hori S."/>
            <person name="Arai W."/>
            <person name="Tsubouchi T."/>
            <person name="Morono Y."/>
            <person name="Uchiyama I."/>
            <person name="Ito T."/>
            <person name="Fujiyama A."/>
            <person name="Inagaki F."/>
            <person name="Takami H."/>
        </authorList>
    </citation>
    <scope>NUCLEOTIDE SEQUENCE</scope>
    <source>
        <strain evidence="2">Expedition CK06-06</strain>
    </source>
</reference>
<protein>
    <recommendedName>
        <fullName evidence="3">Fibronectin type-III domain-containing protein</fullName>
    </recommendedName>
</protein>
<proteinExistence type="predicted"/>